<feature type="region of interest" description="Disordered" evidence="1">
    <location>
        <begin position="38"/>
        <end position="68"/>
    </location>
</feature>
<proteinExistence type="predicted"/>
<reference evidence="2" key="1">
    <citation type="submission" date="2016-09" db="EMBL/GenBank/DDBJ databases">
        <authorList>
            <person name="Capua I."/>
            <person name="De Benedictis P."/>
            <person name="Joannis T."/>
            <person name="Lombin L.H."/>
            <person name="Cattoli G."/>
        </authorList>
    </citation>
    <scope>NUCLEOTIDE SEQUENCE</scope>
    <source>
        <strain evidence="2">B9</strain>
    </source>
</reference>
<feature type="compositionally biased region" description="Low complexity" evidence="1">
    <location>
        <begin position="39"/>
        <end position="49"/>
    </location>
</feature>
<evidence type="ECO:0000313" key="2">
    <source>
        <dbReference type="EMBL" id="SCU78326.1"/>
    </source>
</evidence>
<gene>
    <name evidence="2" type="ORF">CNECB9_380002</name>
</gene>
<dbReference type="AlphaFoldDB" id="A0A1K0JQM3"/>
<sequence>MPVRARWRNSRTIWARPVPSSRPRKNRWSMRWCRRAMPRRTATTTRAIRSGGGPWHARRQPDYPFGQGPNVAQALPGVMPVCNGTMPARALAAGCLYSY</sequence>
<accession>A0A1K0JQM3</accession>
<name>A0A1K0JQM3_CUPNE</name>
<dbReference type="EMBL" id="FMSH01000312">
    <property type="protein sequence ID" value="SCU78326.1"/>
    <property type="molecule type" value="Genomic_DNA"/>
</dbReference>
<organism evidence="2">
    <name type="scientific">Cupriavidus necator</name>
    <name type="common">Alcaligenes eutrophus</name>
    <name type="synonym">Ralstonia eutropha</name>
    <dbReference type="NCBI Taxonomy" id="106590"/>
    <lineage>
        <taxon>Bacteria</taxon>
        <taxon>Pseudomonadati</taxon>
        <taxon>Pseudomonadota</taxon>
        <taxon>Betaproteobacteria</taxon>
        <taxon>Burkholderiales</taxon>
        <taxon>Burkholderiaceae</taxon>
        <taxon>Cupriavidus</taxon>
    </lineage>
</organism>
<evidence type="ECO:0000256" key="1">
    <source>
        <dbReference type="SAM" id="MobiDB-lite"/>
    </source>
</evidence>
<protein>
    <submittedName>
        <fullName evidence="2">Uncharacterized protein</fullName>
    </submittedName>
</protein>